<dbReference type="Pfam" id="PF05233">
    <property type="entry name" value="PHB_acc"/>
    <property type="match status" value="1"/>
</dbReference>
<protein>
    <submittedName>
        <fullName evidence="4">Polyhydroxyalkanoate synthesis repressor PhaR</fullName>
    </submittedName>
</protein>
<dbReference type="Proteomes" id="UP000325302">
    <property type="component" value="Unassembled WGS sequence"/>
</dbReference>
<gene>
    <name evidence="4" type="primary">phaR</name>
    <name evidence="4" type="ORF">E1H14_03945</name>
</gene>
<evidence type="ECO:0000313" key="5">
    <source>
        <dbReference type="Proteomes" id="UP000325302"/>
    </source>
</evidence>
<feature type="compositionally biased region" description="Low complexity" evidence="1">
    <location>
        <begin position="150"/>
        <end position="186"/>
    </location>
</feature>
<feature type="region of interest" description="Disordered" evidence="1">
    <location>
        <begin position="145"/>
        <end position="212"/>
    </location>
</feature>
<sequence>MRILRKYTNRRLYDTSRSCYVTLEDVKQLVLGSEPFQVLDSKTGQDLTRNILMQIISEQEADGHGTLLTNQVLQQLIRFYGDSMQGMMSQYLEQSIAAFLEHQDRIRDQMQNMIGAANPLTMMNRIADQNLAVWNLFSPMSRGSAEKAQSESAKADAAPETASSPATEAAAASEALAEAASRSAVEAKPRRQAAAPVKKTPRRPSAPKKPLA</sequence>
<dbReference type="GO" id="GO:0006355">
    <property type="term" value="P:regulation of DNA-templated transcription"/>
    <property type="evidence" value="ECO:0007669"/>
    <property type="project" value="InterPro"/>
</dbReference>
<feature type="compositionally biased region" description="Basic residues" evidence="1">
    <location>
        <begin position="199"/>
        <end position="212"/>
    </location>
</feature>
<dbReference type="InterPro" id="IPR007897">
    <property type="entry name" value="PHB_accumulat"/>
</dbReference>
<dbReference type="NCBIfam" id="TIGR01848">
    <property type="entry name" value="PHA_reg_PhaR"/>
    <property type="match status" value="1"/>
</dbReference>
<accession>A0A5A9W585</accession>
<comment type="caution">
    <text evidence="4">The sequence shown here is derived from an EMBL/GenBank/DDBJ whole genome shotgun (WGS) entry which is preliminary data.</text>
</comment>
<feature type="domain" description="PHB accumulation regulatory" evidence="2">
    <location>
        <begin position="68"/>
        <end position="107"/>
    </location>
</feature>
<dbReference type="Pfam" id="PF07879">
    <property type="entry name" value="PHB_acc_N"/>
    <property type="match status" value="1"/>
</dbReference>
<reference evidence="4 5" key="1">
    <citation type="submission" date="2019-03" db="EMBL/GenBank/DDBJ databases">
        <title>Nitrincola sp. nov. isolated from an Indian soda lake.</title>
        <authorList>
            <person name="Joshi A."/>
            <person name="Thite S.V."/>
            <person name="Joseph N."/>
            <person name="Dhotre D."/>
            <person name="Moorthy M."/>
            <person name="Shouche Y.S."/>
        </authorList>
    </citation>
    <scope>NUCLEOTIDE SEQUENCE [LARGE SCALE GENOMIC DNA]</scope>
    <source>
        <strain evidence="4 5">MEB193</strain>
    </source>
</reference>
<dbReference type="InterPro" id="IPR010134">
    <property type="entry name" value="PHA_reg_PhaR"/>
</dbReference>
<organism evidence="4 5">
    <name type="scientific">Nitrincola tapanii</name>
    <dbReference type="NCBI Taxonomy" id="1708751"/>
    <lineage>
        <taxon>Bacteria</taxon>
        <taxon>Pseudomonadati</taxon>
        <taxon>Pseudomonadota</taxon>
        <taxon>Gammaproteobacteria</taxon>
        <taxon>Oceanospirillales</taxon>
        <taxon>Oceanospirillaceae</taxon>
        <taxon>Nitrincola</taxon>
    </lineage>
</organism>
<dbReference type="InterPro" id="IPR012909">
    <property type="entry name" value="PHA_DNA-bd_N"/>
</dbReference>
<evidence type="ECO:0000259" key="2">
    <source>
        <dbReference type="Pfam" id="PF05233"/>
    </source>
</evidence>
<evidence type="ECO:0000259" key="3">
    <source>
        <dbReference type="Pfam" id="PF07879"/>
    </source>
</evidence>
<evidence type="ECO:0000256" key="1">
    <source>
        <dbReference type="SAM" id="MobiDB-lite"/>
    </source>
</evidence>
<feature type="domain" description="PHA accumulation regulator DNA-binding N-terminal" evidence="3">
    <location>
        <begin position="3"/>
        <end position="62"/>
    </location>
</feature>
<keyword evidence="5" id="KW-1185">Reference proteome</keyword>
<dbReference type="AlphaFoldDB" id="A0A5A9W585"/>
<proteinExistence type="predicted"/>
<dbReference type="OrthoDB" id="9795345at2"/>
<evidence type="ECO:0000313" key="4">
    <source>
        <dbReference type="EMBL" id="KAA0875950.1"/>
    </source>
</evidence>
<name>A0A5A9W585_9GAMM</name>
<dbReference type="EMBL" id="SMRS01000002">
    <property type="protein sequence ID" value="KAA0875950.1"/>
    <property type="molecule type" value="Genomic_DNA"/>
</dbReference>